<dbReference type="Proteomes" id="UP000030645">
    <property type="component" value="Unassembled WGS sequence"/>
</dbReference>
<feature type="compositionally biased region" description="Basic and acidic residues" evidence="1">
    <location>
        <begin position="135"/>
        <end position="145"/>
    </location>
</feature>
<organism evidence="2 3">
    <name type="scientific">Morus notabilis</name>
    <dbReference type="NCBI Taxonomy" id="981085"/>
    <lineage>
        <taxon>Eukaryota</taxon>
        <taxon>Viridiplantae</taxon>
        <taxon>Streptophyta</taxon>
        <taxon>Embryophyta</taxon>
        <taxon>Tracheophyta</taxon>
        <taxon>Spermatophyta</taxon>
        <taxon>Magnoliopsida</taxon>
        <taxon>eudicotyledons</taxon>
        <taxon>Gunneridae</taxon>
        <taxon>Pentapetalae</taxon>
        <taxon>rosids</taxon>
        <taxon>fabids</taxon>
        <taxon>Rosales</taxon>
        <taxon>Moraceae</taxon>
        <taxon>Moreae</taxon>
        <taxon>Morus</taxon>
    </lineage>
</organism>
<dbReference type="PANTHER" id="PTHR10302">
    <property type="entry name" value="SINGLE-STRANDED DNA-BINDING PROTEIN"/>
    <property type="match status" value="1"/>
</dbReference>
<dbReference type="GO" id="GO:0006264">
    <property type="term" value="P:mitochondrial DNA replication"/>
    <property type="evidence" value="ECO:0007669"/>
    <property type="project" value="TreeGrafter"/>
</dbReference>
<reference evidence="3" key="1">
    <citation type="submission" date="2013-01" db="EMBL/GenBank/DDBJ databases">
        <title>Draft Genome Sequence of a Mulberry Tree, Morus notabilis C.K. Schneid.</title>
        <authorList>
            <person name="He N."/>
            <person name="Zhao S."/>
        </authorList>
    </citation>
    <scope>NUCLEOTIDE SEQUENCE</scope>
</reference>
<evidence type="ECO:0000256" key="1">
    <source>
        <dbReference type="SAM" id="MobiDB-lite"/>
    </source>
</evidence>
<gene>
    <name evidence="2" type="ORF">L484_000589</name>
</gene>
<dbReference type="STRING" id="981085.W9SM69"/>
<feature type="compositionally biased region" description="Polar residues" evidence="1">
    <location>
        <begin position="50"/>
        <end position="64"/>
    </location>
</feature>
<dbReference type="EMBL" id="KE624249">
    <property type="protein sequence ID" value="EXC46923.1"/>
    <property type="molecule type" value="Genomic_DNA"/>
</dbReference>
<evidence type="ECO:0000313" key="3">
    <source>
        <dbReference type="Proteomes" id="UP000030645"/>
    </source>
</evidence>
<proteinExistence type="predicted"/>
<sequence>MNSLCRRSISQLRRTNHRLLLLNLQSHYATKTTKPTKPTKSTKPTTTLTDSADSVDSAPCSWTNFPPPPRPKDPPLPSPAEWARAARPSEIPFQTKVANSVHLIGYVRAPVRFHITPDGSSWASTVVTQSISSSSDDHHDHHDGDDVASPDSLPLW</sequence>
<evidence type="ECO:0000313" key="2">
    <source>
        <dbReference type="EMBL" id="EXC46923.1"/>
    </source>
</evidence>
<accession>W9SM69</accession>
<dbReference type="GO" id="GO:0042645">
    <property type="term" value="C:mitochondrial nucleoid"/>
    <property type="evidence" value="ECO:0007669"/>
    <property type="project" value="TreeGrafter"/>
</dbReference>
<dbReference type="GO" id="GO:0003697">
    <property type="term" value="F:single-stranded DNA binding"/>
    <property type="evidence" value="ECO:0007669"/>
    <property type="project" value="InterPro"/>
</dbReference>
<keyword evidence="3" id="KW-1185">Reference proteome</keyword>
<feature type="region of interest" description="Disordered" evidence="1">
    <location>
        <begin position="132"/>
        <end position="156"/>
    </location>
</feature>
<feature type="compositionally biased region" description="Pro residues" evidence="1">
    <location>
        <begin position="65"/>
        <end position="78"/>
    </location>
</feature>
<dbReference type="AlphaFoldDB" id="W9SM69"/>
<name>W9SM69_9ROSA</name>
<protein>
    <submittedName>
        <fullName evidence="2">Uncharacterized protein</fullName>
    </submittedName>
</protein>
<feature type="compositionally biased region" description="Low complexity" evidence="1">
    <location>
        <begin position="30"/>
        <end position="49"/>
    </location>
</feature>
<dbReference type="InterPro" id="IPR011344">
    <property type="entry name" value="ssDNA-bd"/>
</dbReference>
<feature type="region of interest" description="Disordered" evidence="1">
    <location>
        <begin position="30"/>
        <end position="91"/>
    </location>
</feature>
<dbReference type="PANTHER" id="PTHR10302:SF23">
    <property type="entry name" value="PROTEIN OSB4, CHLOROPLASTIC"/>
    <property type="match status" value="1"/>
</dbReference>